<dbReference type="Proteomes" id="UP001215598">
    <property type="component" value="Unassembled WGS sequence"/>
</dbReference>
<accession>A0AAD7N2D9</accession>
<protein>
    <submittedName>
        <fullName evidence="3">Uncharacterized protein</fullName>
    </submittedName>
</protein>
<feature type="compositionally biased region" description="Polar residues" evidence="2">
    <location>
        <begin position="1324"/>
        <end position="1348"/>
    </location>
</feature>
<feature type="region of interest" description="Disordered" evidence="2">
    <location>
        <begin position="733"/>
        <end position="753"/>
    </location>
</feature>
<evidence type="ECO:0000313" key="4">
    <source>
        <dbReference type="Proteomes" id="UP001215598"/>
    </source>
</evidence>
<proteinExistence type="predicted"/>
<sequence length="1544" mass="176036">MTSHSSAANSGVSSRLGPVWQGVEHENGGISHQEKEMDEITDTTKLVVNEASSSDGLIGFVKSVAADPDVKSAAKAVGKAIVDGVPGFMRLLEAVTDVHPFLKAVYLPFKQIYYQETQRRDNDQRRTELFTTLKDAILVLSELEHVDKEDTRTTPKGEPMLSRLRSICEQLERDIKECYNVVDAQKKRSIAIKFLKASSWNEKLVSYAVLFRTRREELQFAFSIKTNITVDEMNSNIKEIKETMMRMFATMLSPQEKAIEVWIKQNGGDKAVLASDKKCAELVRYEAKLAASSGQTVTLKGEEDIKKGEARAIVNLKKEYREDIQVIIKENLDSFSKGFQLGLGNLEKDLGKKIIHQGDRVIRHLNRGPHSRIKDKMIFHVWKDQGWKGSAKTRSLVLAIRDYFVERVEHEHNKLVTTERELLRPITPVPKEDEDDEDDPAADLSIPLPDNWAMGYLQVRRLHYLQQVMDPDCSGFTTVSEINAFTYARPAEWSLPRWISYWAIGWQISATKYCIQIEELFSQIFLLQKKIAMQMPGNKRYVNEYIDFTWRYVTALTSSIDRYDSPSLTLEEQFKDYVDSQEKDIKDGLEAIQYKIEDVDTLTSILHGKQIEQSVFVLLTLLMRRHLAKIHLCLKMEIDERELDDASSAIAVVINVLWARFCDLKEHFLHQRLELKQTFEWYSCGLFKNYREWDDPTNTKYFRASDMSVWTSGDTIRELDPAELAGILVYTDKPDSKSEEPPAPTVPSSPIVPVADGTSTSISTSVEPVEAVSGHEISPTPPGSSAEVSLAGTWYGWHWTETERPFREMLRLDLTCEARQAHSDASIVSGHGTISGGWPWKLRGTMTADQLLGVPKVDLERWYDDYDTRVHYLGTFLEAREIITGTFERTEPNLTFKGWFLFKKVPTSVIMCSRPFVAELDFRELWSFAYHAVVDNLRRKKLPLRYVYERMVTIRRMVELITREMDDAETMEMSRLAKDFSVEEMAEIHDLAFARSSLAKKSISGIWHGWHWTETRKPLSPMETFTLECGTLDPRYYTSISGNGVGFNSSPWTLEGLIRERRTGLTPDFTRYYDGSWTRYEGLFDVGRESISGTFENATEKGWFLLKKVAVSAIMCSRPLEVAPLAPKALRSFACQAVIDGIRRKKLTPLYLYNRMTHMRRIMELVWKHVLSDDEVPEYAELINPFSAQEILEVWKLYNWYHRVDVQHPTAFCDVCADNMHRTRVVCMECSSAEKAEDSVDLCAKLTCIGSSSLPKRKDITHLPSHLMMKIRDYFLLKDYFLFKQQATQALESAQALYKDLGENHKSPTPSIIAADTSKESDTDAPTSGGQEQATESENAAVETTTTHAPDVGVDTSPDNAKPENVPQAPDNSVLKCAVCMDRIKTPCWYCIECKVNNIEPLDTWVCDSCEKTVDYMLPWDFLKRYQAQMRTAEKHNVLHRLVRVGGGSSAEVKENGSGGADPKDSVVLPIQWERMRESMDALVSEKFVAGNSYVDKRLGEVESQLEARLKETDSRLGQVESRLEQMDSRLEQILSILTTSQAK</sequence>
<feature type="coiled-coil region" evidence="1">
    <location>
        <begin position="161"/>
        <end position="188"/>
    </location>
</feature>
<evidence type="ECO:0000313" key="3">
    <source>
        <dbReference type="EMBL" id="KAJ7743338.1"/>
    </source>
</evidence>
<keyword evidence="1" id="KW-0175">Coiled coil</keyword>
<gene>
    <name evidence="3" type="ORF">B0H16DRAFT_1010259</name>
</gene>
<evidence type="ECO:0000256" key="1">
    <source>
        <dbReference type="SAM" id="Coils"/>
    </source>
</evidence>
<feature type="compositionally biased region" description="Basic and acidic residues" evidence="2">
    <location>
        <begin position="23"/>
        <end position="35"/>
    </location>
</feature>
<name>A0AAD7N2D9_9AGAR</name>
<evidence type="ECO:0000256" key="2">
    <source>
        <dbReference type="SAM" id="MobiDB-lite"/>
    </source>
</evidence>
<dbReference type="EMBL" id="JARKIB010000091">
    <property type="protein sequence ID" value="KAJ7743338.1"/>
    <property type="molecule type" value="Genomic_DNA"/>
</dbReference>
<keyword evidence="4" id="KW-1185">Reference proteome</keyword>
<organism evidence="3 4">
    <name type="scientific">Mycena metata</name>
    <dbReference type="NCBI Taxonomy" id="1033252"/>
    <lineage>
        <taxon>Eukaryota</taxon>
        <taxon>Fungi</taxon>
        <taxon>Dikarya</taxon>
        <taxon>Basidiomycota</taxon>
        <taxon>Agaricomycotina</taxon>
        <taxon>Agaricomycetes</taxon>
        <taxon>Agaricomycetidae</taxon>
        <taxon>Agaricales</taxon>
        <taxon>Marasmiineae</taxon>
        <taxon>Mycenaceae</taxon>
        <taxon>Mycena</taxon>
    </lineage>
</organism>
<feature type="compositionally biased region" description="Low complexity" evidence="2">
    <location>
        <begin position="1"/>
        <end position="14"/>
    </location>
</feature>
<feature type="region of interest" description="Disordered" evidence="2">
    <location>
        <begin position="1307"/>
        <end position="1369"/>
    </location>
</feature>
<reference evidence="3" key="1">
    <citation type="submission" date="2023-03" db="EMBL/GenBank/DDBJ databases">
        <title>Massive genome expansion in bonnet fungi (Mycena s.s.) driven by repeated elements and novel gene families across ecological guilds.</title>
        <authorList>
            <consortium name="Lawrence Berkeley National Laboratory"/>
            <person name="Harder C.B."/>
            <person name="Miyauchi S."/>
            <person name="Viragh M."/>
            <person name="Kuo A."/>
            <person name="Thoen E."/>
            <person name="Andreopoulos B."/>
            <person name="Lu D."/>
            <person name="Skrede I."/>
            <person name="Drula E."/>
            <person name="Henrissat B."/>
            <person name="Morin E."/>
            <person name="Kohler A."/>
            <person name="Barry K."/>
            <person name="LaButti K."/>
            <person name="Morin E."/>
            <person name="Salamov A."/>
            <person name="Lipzen A."/>
            <person name="Mereny Z."/>
            <person name="Hegedus B."/>
            <person name="Baldrian P."/>
            <person name="Stursova M."/>
            <person name="Weitz H."/>
            <person name="Taylor A."/>
            <person name="Grigoriev I.V."/>
            <person name="Nagy L.G."/>
            <person name="Martin F."/>
            <person name="Kauserud H."/>
        </authorList>
    </citation>
    <scope>NUCLEOTIDE SEQUENCE</scope>
    <source>
        <strain evidence="3">CBHHK182m</strain>
    </source>
</reference>
<feature type="region of interest" description="Disordered" evidence="2">
    <location>
        <begin position="1"/>
        <end position="37"/>
    </location>
</feature>
<comment type="caution">
    <text evidence="3">The sequence shown here is derived from an EMBL/GenBank/DDBJ whole genome shotgun (WGS) entry which is preliminary data.</text>
</comment>